<evidence type="ECO:0000256" key="4">
    <source>
        <dbReference type="ARBA" id="ARBA00023136"/>
    </source>
</evidence>
<dbReference type="RefSeq" id="WP_209405831.1">
    <property type="nucleotide sequence ID" value="NZ_JAGIYQ010000007.1"/>
</dbReference>
<name>A0A940NI72_9BACI</name>
<keyword evidence="2" id="KW-0812">Transmembrane</keyword>
<dbReference type="InterPro" id="IPR010652">
    <property type="entry name" value="DUF1232"/>
</dbReference>
<dbReference type="Proteomes" id="UP000682134">
    <property type="component" value="Unassembled WGS sequence"/>
</dbReference>
<dbReference type="Pfam" id="PF06803">
    <property type="entry name" value="DUF1232"/>
    <property type="match status" value="1"/>
</dbReference>
<evidence type="ECO:0000256" key="2">
    <source>
        <dbReference type="ARBA" id="ARBA00022692"/>
    </source>
</evidence>
<feature type="domain" description="DUF1232" evidence="5">
    <location>
        <begin position="75"/>
        <end position="110"/>
    </location>
</feature>
<evidence type="ECO:0000313" key="6">
    <source>
        <dbReference type="EMBL" id="MBP0725844.1"/>
    </source>
</evidence>
<keyword evidence="7" id="KW-1185">Reference proteome</keyword>
<dbReference type="GO" id="GO:0012505">
    <property type="term" value="C:endomembrane system"/>
    <property type="evidence" value="ECO:0007669"/>
    <property type="project" value="UniProtKB-SubCell"/>
</dbReference>
<evidence type="ECO:0000313" key="7">
    <source>
        <dbReference type="Proteomes" id="UP000682134"/>
    </source>
</evidence>
<keyword evidence="3" id="KW-1133">Transmembrane helix</keyword>
<gene>
    <name evidence="6" type="ORF">J5Y03_11750</name>
</gene>
<dbReference type="EMBL" id="JAGIYQ010000007">
    <property type="protein sequence ID" value="MBP0725844.1"/>
    <property type="molecule type" value="Genomic_DNA"/>
</dbReference>
<evidence type="ECO:0000259" key="5">
    <source>
        <dbReference type="Pfam" id="PF06803"/>
    </source>
</evidence>
<evidence type="ECO:0000256" key="1">
    <source>
        <dbReference type="ARBA" id="ARBA00004127"/>
    </source>
</evidence>
<comment type="subcellular location">
    <subcellularLocation>
        <location evidence="1">Endomembrane system</location>
        <topology evidence="1">Multi-pass membrane protein</topology>
    </subcellularLocation>
</comment>
<comment type="caution">
    <text evidence="6">The sequence shown here is derived from an EMBL/GenBank/DDBJ whole genome shotgun (WGS) entry which is preliminary data.</text>
</comment>
<organism evidence="6 7">
    <name type="scientific">Gottfriedia endophytica</name>
    <dbReference type="NCBI Taxonomy" id="2820819"/>
    <lineage>
        <taxon>Bacteria</taxon>
        <taxon>Bacillati</taxon>
        <taxon>Bacillota</taxon>
        <taxon>Bacilli</taxon>
        <taxon>Bacillales</taxon>
        <taxon>Bacillaceae</taxon>
        <taxon>Gottfriedia</taxon>
    </lineage>
</organism>
<keyword evidence="4" id="KW-0472">Membrane</keyword>
<proteinExistence type="predicted"/>
<reference evidence="6" key="1">
    <citation type="submission" date="2021-04" db="EMBL/GenBank/DDBJ databases">
        <title>Genome seq and assembly of Bacillus sp.</title>
        <authorList>
            <person name="Chhetri G."/>
        </authorList>
    </citation>
    <scope>NUCLEOTIDE SEQUENCE</scope>
    <source>
        <strain evidence="6">RG28</strain>
    </source>
</reference>
<accession>A0A940NI72</accession>
<evidence type="ECO:0000256" key="3">
    <source>
        <dbReference type="ARBA" id="ARBA00022989"/>
    </source>
</evidence>
<dbReference type="AlphaFoldDB" id="A0A940NI72"/>
<protein>
    <submittedName>
        <fullName evidence="6">DUF1232 domain-containing protein</fullName>
    </submittedName>
</protein>
<sequence length="150" mass="17315">MKITPKERFYKKFFQKASSYLQNKDKSNRLLKNAVVLSAKKKGSLNEVWEKLQLLIELFKAYINGQYREIPTKSILSVIAALLYFVSPIDAIPDFLLGFGYIDDAAVIAFTVRQISKDLDSFKLWKEKNEQDKNTILDAEIIQDSSKKDE</sequence>